<dbReference type="Proteomes" id="UP000054928">
    <property type="component" value="Unassembled WGS sequence"/>
</dbReference>
<dbReference type="RefSeq" id="XP_024574397.1">
    <property type="nucleotide sequence ID" value="XM_024723419.1"/>
</dbReference>
<accession>A0A0P1AC86</accession>
<proteinExistence type="predicted"/>
<keyword evidence="2" id="KW-1185">Reference proteome</keyword>
<sequence>MVLPAILGTLFERCPVLEIEFLCSRLHTVRMPKPVFVILSQQMSYTLNTALKYINDSGQSTQRQTLLTRMSNIQAIRTFPGKTVDESKLYLQQSTSSYPSSWVGQPTVRQNGWCHIVRESCGVLKSNAVIPVLQGVSHLENTHDNFQ</sequence>
<evidence type="ECO:0000313" key="1">
    <source>
        <dbReference type="EMBL" id="CEG38028.1"/>
    </source>
</evidence>
<reference evidence="2" key="1">
    <citation type="submission" date="2014-09" db="EMBL/GenBank/DDBJ databases">
        <authorList>
            <person name="Sharma Rahul"/>
            <person name="Thines Marco"/>
        </authorList>
    </citation>
    <scope>NUCLEOTIDE SEQUENCE [LARGE SCALE GENOMIC DNA]</scope>
</reference>
<protein>
    <submittedName>
        <fullName evidence="1">Uncharacterized protein</fullName>
    </submittedName>
</protein>
<dbReference type="GeneID" id="36401124"/>
<evidence type="ECO:0000313" key="2">
    <source>
        <dbReference type="Proteomes" id="UP000054928"/>
    </source>
</evidence>
<name>A0A0P1AC86_PLAHL</name>
<organism evidence="1 2">
    <name type="scientific">Plasmopara halstedii</name>
    <name type="common">Downy mildew of sunflower</name>
    <dbReference type="NCBI Taxonomy" id="4781"/>
    <lineage>
        <taxon>Eukaryota</taxon>
        <taxon>Sar</taxon>
        <taxon>Stramenopiles</taxon>
        <taxon>Oomycota</taxon>
        <taxon>Peronosporomycetes</taxon>
        <taxon>Peronosporales</taxon>
        <taxon>Peronosporaceae</taxon>
        <taxon>Plasmopara</taxon>
    </lineage>
</organism>
<dbReference type="EMBL" id="CCYD01000291">
    <property type="protein sequence ID" value="CEG38028.1"/>
    <property type="molecule type" value="Genomic_DNA"/>
</dbReference>
<dbReference type="AlphaFoldDB" id="A0A0P1AC86"/>